<protein>
    <submittedName>
        <fullName evidence="1">Uncharacterized protein</fullName>
    </submittedName>
</protein>
<proteinExistence type="predicted"/>
<accession>A0A9N9MVU8</accession>
<sequence length="185" mass="21948">MDMLVDYGSIKIYALATLQKTKQTWIGEDDFTMLQPVLNIWMSEPCEIAFRIVFSNPLNIQFTNYVKSPDSQKPKTVEHENIVVKRLYNAFIWKHNAAQNNPRDNSVQERYGAIKRKARHQIRQIKNKWSTDKAKEIQRFADQHDQKQFFEAIAHKECLRYQVAKSIPNQKQTRQLIERSKPNKR</sequence>
<evidence type="ECO:0000313" key="2">
    <source>
        <dbReference type="Proteomes" id="UP001152799"/>
    </source>
</evidence>
<dbReference type="EMBL" id="OU892283">
    <property type="protein sequence ID" value="CAG9771701.1"/>
    <property type="molecule type" value="Genomic_DNA"/>
</dbReference>
<name>A0A9N9MVU8_9CUCU</name>
<gene>
    <name evidence="1" type="ORF">CEUTPL_LOCUS12130</name>
</gene>
<organism evidence="1 2">
    <name type="scientific">Ceutorhynchus assimilis</name>
    <name type="common">cabbage seed weevil</name>
    <dbReference type="NCBI Taxonomy" id="467358"/>
    <lineage>
        <taxon>Eukaryota</taxon>
        <taxon>Metazoa</taxon>
        <taxon>Ecdysozoa</taxon>
        <taxon>Arthropoda</taxon>
        <taxon>Hexapoda</taxon>
        <taxon>Insecta</taxon>
        <taxon>Pterygota</taxon>
        <taxon>Neoptera</taxon>
        <taxon>Endopterygota</taxon>
        <taxon>Coleoptera</taxon>
        <taxon>Polyphaga</taxon>
        <taxon>Cucujiformia</taxon>
        <taxon>Curculionidae</taxon>
        <taxon>Ceutorhynchinae</taxon>
        <taxon>Ceutorhynchus</taxon>
    </lineage>
</organism>
<evidence type="ECO:0000313" key="1">
    <source>
        <dbReference type="EMBL" id="CAG9771701.1"/>
    </source>
</evidence>
<dbReference type="Proteomes" id="UP001152799">
    <property type="component" value="Chromosome 7"/>
</dbReference>
<dbReference type="AlphaFoldDB" id="A0A9N9MVU8"/>
<dbReference type="OrthoDB" id="437511at2759"/>
<keyword evidence="2" id="KW-1185">Reference proteome</keyword>
<reference evidence="1" key="1">
    <citation type="submission" date="2022-01" db="EMBL/GenBank/DDBJ databases">
        <authorList>
            <person name="King R."/>
        </authorList>
    </citation>
    <scope>NUCLEOTIDE SEQUENCE</scope>
</reference>